<accession>A0ABV7PDK6</accession>
<dbReference type="EMBL" id="JBHRVV010000001">
    <property type="protein sequence ID" value="MFC3457241.1"/>
    <property type="molecule type" value="Genomic_DNA"/>
</dbReference>
<evidence type="ECO:0000313" key="2">
    <source>
        <dbReference type="Proteomes" id="UP001595665"/>
    </source>
</evidence>
<protein>
    <submittedName>
        <fullName evidence="1">Uncharacterized protein</fullName>
    </submittedName>
</protein>
<comment type="caution">
    <text evidence="1">The sequence shown here is derived from an EMBL/GenBank/DDBJ whole genome shotgun (WGS) entry which is preliminary data.</text>
</comment>
<organism evidence="1 2">
    <name type="scientific">Massilia haematophila</name>
    <dbReference type="NCBI Taxonomy" id="457923"/>
    <lineage>
        <taxon>Bacteria</taxon>
        <taxon>Pseudomonadati</taxon>
        <taxon>Pseudomonadota</taxon>
        <taxon>Betaproteobacteria</taxon>
        <taxon>Burkholderiales</taxon>
        <taxon>Oxalobacteraceae</taxon>
        <taxon>Telluria group</taxon>
        <taxon>Massilia</taxon>
    </lineage>
</organism>
<proteinExistence type="predicted"/>
<keyword evidence="2" id="KW-1185">Reference proteome</keyword>
<reference evidence="2" key="1">
    <citation type="journal article" date="2019" name="Int. J. Syst. Evol. Microbiol.">
        <title>The Global Catalogue of Microorganisms (GCM) 10K type strain sequencing project: providing services to taxonomists for standard genome sequencing and annotation.</title>
        <authorList>
            <consortium name="The Broad Institute Genomics Platform"/>
            <consortium name="The Broad Institute Genome Sequencing Center for Infectious Disease"/>
            <person name="Wu L."/>
            <person name="Ma J."/>
        </authorList>
    </citation>
    <scope>NUCLEOTIDE SEQUENCE [LARGE SCALE GENOMIC DNA]</scope>
    <source>
        <strain evidence="2">CCM 7480</strain>
    </source>
</reference>
<sequence>MNRIQHPTNNAVLGAPAGWDQLELPCGALPVTRTQIDGLPAVVSFWRPTAAELAALNAGGSIELSVLGHTMPPVSLGVDH</sequence>
<dbReference type="RefSeq" id="WP_379733485.1">
    <property type="nucleotide sequence ID" value="NZ_JBHRVV010000001.1"/>
</dbReference>
<dbReference type="Proteomes" id="UP001595665">
    <property type="component" value="Unassembled WGS sequence"/>
</dbReference>
<evidence type="ECO:0000313" key="1">
    <source>
        <dbReference type="EMBL" id="MFC3457241.1"/>
    </source>
</evidence>
<gene>
    <name evidence="1" type="ORF">ACFOPH_03110</name>
</gene>
<name>A0ABV7PDK6_9BURK</name>